<keyword evidence="2" id="KW-1185">Reference proteome</keyword>
<dbReference type="RefSeq" id="WP_157727440.1">
    <property type="nucleotide sequence ID" value="NZ_LT906465.1"/>
</dbReference>
<name>A0A239XYL4_9FLAO</name>
<dbReference type="KEGG" id="ctak:4412677_02621"/>
<accession>A0A239XYL4</accession>
<sequence length="540" mass="64020">MAKLSIAGYIVFTYEYSPYKDIYWNEISQKIIKKYGDNIIDDLEKVDECLNECFLYFIKKFEEIVSNISNFKFYCYVFRLHEDSLKLMLKERSGELDLFESIEESHFAIYRRILKIVLEQGCNVDMQWGTLNDTSADTFSENVQRLFYIGMQLYMFADKIAYHRMLNGAYFINFEENDIVINWQNNYGTVEHHLMSYFSKGYETGVVDETGVTELRQKIEECYGVHYDKTFGIPFFIKKHFSGNPCQTIEPYVLPINLKSEFSDLSNEDAENIYKGLSISKENCLSLIDTILKPYSTERFLYRPFLIYNINNEQRLLTSEDKFSESVYVLATNAVQWNTLNAEWRQKKCFQKYINKKSNEHDKLLEDRIEQYFKTNRILFARNIKSFKTATNNNINIDNATCGEIDFIFIDGIRKEIVVADSKYNKARYEAVGYRQDFTNFEKKYEPQLQKKIDWVANNIPIVNQHFVKISNNQNLDFTSYNVNGMFIINTPTFYMFCSKYLTIDIEHFELHLKGRNVYPDLTLPFEVGTQKIYTYPYFK</sequence>
<reference evidence="1 2" key="1">
    <citation type="submission" date="2017-06" db="EMBL/GenBank/DDBJ databases">
        <authorList>
            <consortium name="Pathogen Informatics"/>
        </authorList>
    </citation>
    <scope>NUCLEOTIDE SEQUENCE [LARGE SCALE GENOMIC DNA]</scope>
    <source>
        <strain evidence="1 2">NCTC13490</strain>
    </source>
</reference>
<dbReference type="EMBL" id="LT906465">
    <property type="protein sequence ID" value="SNV51173.1"/>
    <property type="molecule type" value="Genomic_DNA"/>
</dbReference>
<dbReference type="AlphaFoldDB" id="A0A239XYL4"/>
<evidence type="ECO:0000313" key="2">
    <source>
        <dbReference type="Proteomes" id="UP000215196"/>
    </source>
</evidence>
<evidence type="ECO:0000313" key="1">
    <source>
        <dbReference type="EMBL" id="SNV51173.1"/>
    </source>
</evidence>
<organism evidence="1 2">
    <name type="scientific">Chryseobacterium taklimakanense</name>
    <dbReference type="NCBI Taxonomy" id="536441"/>
    <lineage>
        <taxon>Bacteria</taxon>
        <taxon>Pseudomonadati</taxon>
        <taxon>Bacteroidota</taxon>
        <taxon>Flavobacteriia</taxon>
        <taxon>Flavobacteriales</taxon>
        <taxon>Weeksellaceae</taxon>
        <taxon>Chryseobacterium group</taxon>
        <taxon>Chryseobacterium</taxon>
    </lineage>
</organism>
<proteinExistence type="predicted"/>
<dbReference type="Proteomes" id="UP000215196">
    <property type="component" value="Chromosome 1"/>
</dbReference>
<gene>
    <name evidence="1" type="ORF">SAMEA4412677_02621</name>
</gene>
<protein>
    <submittedName>
        <fullName evidence="1">Uncharacterized protein</fullName>
    </submittedName>
</protein>